<dbReference type="AlphaFoldDB" id="A0A1S8DAG7"/>
<dbReference type="PANTHER" id="PTHR43798:SF33">
    <property type="entry name" value="HYDROLASE, PUTATIVE (AFU_ORTHOLOGUE AFUA_2G14860)-RELATED"/>
    <property type="match status" value="1"/>
</dbReference>
<evidence type="ECO:0000313" key="3">
    <source>
        <dbReference type="Proteomes" id="UP000054844"/>
    </source>
</evidence>
<dbReference type="GO" id="GO:0016020">
    <property type="term" value="C:membrane"/>
    <property type="evidence" value="ECO:0007669"/>
    <property type="project" value="TreeGrafter"/>
</dbReference>
<dbReference type="InterPro" id="IPR000073">
    <property type="entry name" value="AB_hydrolase_1"/>
</dbReference>
<dbReference type="Proteomes" id="UP000054844">
    <property type="component" value="Unassembled WGS sequence"/>
</dbReference>
<gene>
    <name evidence="2" type="ORF">APZ41_004560</name>
</gene>
<accession>A0A1S8DAG7</accession>
<keyword evidence="2" id="KW-0378">Hydrolase</keyword>
<dbReference type="RefSeq" id="WP_058390023.1">
    <property type="nucleotide sequence ID" value="NZ_LLWF02000008.1"/>
</dbReference>
<comment type="caution">
    <text evidence="2">The sequence shown here is derived from an EMBL/GenBank/DDBJ whole genome shotgun (WGS) entry which is preliminary data.</text>
</comment>
<dbReference type="PANTHER" id="PTHR43798">
    <property type="entry name" value="MONOACYLGLYCEROL LIPASE"/>
    <property type="match status" value="1"/>
</dbReference>
<evidence type="ECO:0000313" key="2">
    <source>
        <dbReference type="EMBL" id="ONH84355.1"/>
    </source>
</evidence>
<feature type="domain" description="AB hydrolase-1" evidence="1">
    <location>
        <begin position="41"/>
        <end position="274"/>
    </location>
</feature>
<evidence type="ECO:0000259" key="1">
    <source>
        <dbReference type="Pfam" id="PF12697"/>
    </source>
</evidence>
<dbReference type="EMBL" id="LLWF02000008">
    <property type="protein sequence ID" value="ONH84355.1"/>
    <property type="molecule type" value="Genomic_DNA"/>
</dbReference>
<reference evidence="2" key="1">
    <citation type="submission" date="2016-12" db="EMBL/GenBank/DDBJ databases">
        <title>Draft genome sequence of Roseomonas mucosa strain AU37, isolated from a peripheral intravenous catheter.</title>
        <authorList>
            <person name="Choudhury M.A."/>
            <person name="Sidjabat H.E."/>
            <person name="Wailan A.M."/>
            <person name="Zhang L."/>
            <person name="Marsh N.M."/>
            <person name="Rickard C.M."/>
            <person name="Davies M."/>
            <person name="Mcmillan D.J."/>
        </authorList>
    </citation>
    <scope>NUCLEOTIDE SEQUENCE [LARGE SCALE GENOMIC DNA]</scope>
    <source>
        <strain evidence="2">AU37</strain>
    </source>
</reference>
<dbReference type="SUPFAM" id="SSF53474">
    <property type="entry name" value="alpha/beta-Hydrolases"/>
    <property type="match status" value="1"/>
</dbReference>
<dbReference type="InterPro" id="IPR029058">
    <property type="entry name" value="AB_hydrolase_fold"/>
</dbReference>
<organism evidence="2 3">
    <name type="scientific">Roseomonas mucosa</name>
    <dbReference type="NCBI Taxonomy" id="207340"/>
    <lineage>
        <taxon>Bacteria</taxon>
        <taxon>Pseudomonadati</taxon>
        <taxon>Pseudomonadota</taxon>
        <taxon>Alphaproteobacteria</taxon>
        <taxon>Acetobacterales</taxon>
        <taxon>Roseomonadaceae</taxon>
        <taxon>Roseomonas</taxon>
    </lineage>
</organism>
<protein>
    <submittedName>
        <fullName evidence="2">Alpha/beta hydrolase</fullName>
    </submittedName>
</protein>
<proteinExistence type="predicted"/>
<dbReference type="PRINTS" id="PR00111">
    <property type="entry name" value="ABHYDROLASE"/>
</dbReference>
<name>A0A1S8DAG7_9PROT</name>
<dbReference type="Pfam" id="PF12697">
    <property type="entry name" value="Abhydrolase_6"/>
    <property type="match status" value="1"/>
</dbReference>
<sequence length="299" mass="32670">MTTPERVWAEPPRTGAYRCRFNPFAATLRWTEWGPLDGDPVICVHGLTRTGRDFDVLARLLAGQGRRVICPDIFGRGISDWLVEGALYSVATYVTGLAPMLASLERPYDWVGTSMGGLIGMSVAALPGNRLRRLVLNDVGAFIPAEALSHIGAYMAEALSFPDLPALERHLRAIHAGFGRLTDAQWRHLAETSARATVDGRLVLHYDPAIGEPMRLSPAADVDLWALWRMLDLPVLLLRGEDSPLLLPETAARMLERPGTELAVIPGCGHAPALMSLSQTSLVARFLARERDAHAEVTP</sequence>
<dbReference type="Gene3D" id="3.40.50.1820">
    <property type="entry name" value="alpha/beta hydrolase"/>
    <property type="match status" value="1"/>
</dbReference>
<dbReference type="InterPro" id="IPR050266">
    <property type="entry name" value="AB_hydrolase_sf"/>
</dbReference>
<keyword evidence="3" id="KW-1185">Reference proteome</keyword>
<dbReference type="GO" id="GO:0046464">
    <property type="term" value="P:acylglycerol catabolic process"/>
    <property type="evidence" value="ECO:0007669"/>
    <property type="project" value="TreeGrafter"/>
</dbReference>
<dbReference type="STRING" id="207340.APZ41_004560"/>
<dbReference type="OrthoDB" id="9791366at2"/>
<dbReference type="GO" id="GO:0047372">
    <property type="term" value="F:monoacylglycerol lipase activity"/>
    <property type="evidence" value="ECO:0007669"/>
    <property type="project" value="TreeGrafter"/>
</dbReference>